<sequence length="432" mass="48992">MMGVPTVSVSVSVSRSVSMPVSLARRCTCPRWRLARTGAGAPQSLAARHQSRSFAVTSASMHEAYWRLHPEMERPLFPYRGGKHFPLRPYNPPFFPRRIPYDRNEVHAMHPVDRCVKYPPDGFISGVPFSVRFTDQIRSDSSHNNAIFGVTLHGPPLPGIDPALVAASEAGCLALKVYDPVWYYSASTADPMSSCDLAFNTEVAVYQDLRKLWGTVVPRFFGTYVIGIPIEKRGNASYDKVRNVRAVLMEHVRGIRVGNMPLISQTYSQEIRKRIVGAYLDATSALWRMGIAQVKLQPESLILVPGAFERGGGGPGIQMRMVGFTETPHRRHPDDKPDYKSRERMESRWDIAHRFLNHSRGPKRWYNDLVYLSGPNRLIDWDIEHWLRNEYGLSTREYLAGEALEKEVFGVSDNFLNNANKVYFRPTLNQAK</sequence>
<dbReference type="AlphaFoldDB" id="A0AA40AC15"/>
<organism evidence="1 2">
    <name type="scientific">Lasiosphaeria miniovina</name>
    <dbReference type="NCBI Taxonomy" id="1954250"/>
    <lineage>
        <taxon>Eukaryota</taxon>
        <taxon>Fungi</taxon>
        <taxon>Dikarya</taxon>
        <taxon>Ascomycota</taxon>
        <taxon>Pezizomycotina</taxon>
        <taxon>Sordariomycetes</taxon>
        <taxon>Sordariomycetidae</taxon>
        <taxon>Sordariales</taxon>
        <taxon>Lasiosphaeriaceae</taxon>
        <taxon>Lasiosphaeria</taxon>
    </lineage>
</organism>
<dbReference type="RefSeq" id="XP_060294226.1">
    <property type="nucleotide sequence ID" value="XM_060442243.1"/>
</dbReference>
<reference evidence="1" key="1">
    <citation type="submission" date="2023-06" db="EMBL/GenBank/DDBJ databases">
        <title>Genome-scale phylogeny and comparative genomics of the fungal order Sordariales.</title>
        <authorList>
            <consortium name="Lawrence Berkeley National Laboratory"/>
            <person name="Hensen N."/>
            <person name="Bonometti L."/>
            <person name="Westerberg I."/>
            <person name="Brannstrom I.O."/>
            <person name="Guillou S."/>
            <person name="Cros-Aarteil S."/>
            <person name="Calhoun S."/>
            <person name="Haridas S."/>
            <person name="Kuo A."/>
            <person name="Mondo S."/>
            <person name="Pangilinan J."/>
            <person name="Riley R."/>
            <person name="LaButti K."/>
            <person name="Andreopoulos B."/>
            <person name="Lipzen A."/>
            <person name="Chen C."/>
            <person name="Yanf M."/>
            <person name="Daum C."/>
            <person name="Ng V."/>
            <person name="Clum A."/>
            <person name="Steindorff A."/>
            <person name="Ohm R."/>
            <person name="Martin F."/>
            <person name="Silar P."/>
            <person name="Natvig D."/>
            <person name="Lalanne C."/>
            <person name="Gautier V."/>
            <person name="Ament-velasquez S.L."/>
            <person name="Kruys A."/>
            <person name="Hutchinson M.I."/>
            <person name="Powell A.J."/>
            <person name="Barry K."/>
            <person name="Miller A.N."/>
            <person name="Grigoriev I.V."/>
            <person name="Debuchy R."/>
            <person name="Gladieux P."/>
            <person name="Thoren M.H."/>
            <person name="Johannesson H."/>
        </authorList>
    </citation>
    <scope>NUCLEOTIDE SEQUENCE</scope>
    <source>
        <strain evidence="1">SMH2392-1A</strain>
    </source>
</reference>
<comment type="caution">
    <text evidence="1">The sequence shown here is derived from an EMBL/GenBank/DDBJ whole genome shotgun (WGS) entry which is preliminary data.</text>
</comment>
<protein>
    <submittedName>
        <fullName evidence="1">Uncharacterized protein</fullName>
    </submittedName>
</protein>
<evidence type="ECO:0000313" key="2">
    <source>
        <dbReference type="Proteomes" id="UP001172101"/>
    </source>
</evidence>
<dbReference type="GeneID" id="85325513"/>
<name>A0AA40AC15_9PEZI</name>
<proteinExistence type="predicted"/>
<dbReference type="Proteomes" id="UP001172101">
    <property type="component" value="Unassembled WGS sequence"/>
</dbReference>
<evidence type="ECO:0000313" key="1">
    <source>
        <dbReference type="EMBL" id="KAK0712903.1"/>
    </source>
</evidence>
<dbReference type="EMBL" id="JAUIRO010000005">
    <property type="protein sequence ID" value="KAK0712903.1"/>
    <property type="molecule type" value="Genomic_DNA"/>
</dbReference>
<gene>
    <name evidence="1" type="ORF">B0T26DRAFT_715636</name>
</gene>
<accession>A0AA40AC15</accession>
<keyword evidence="2" id="KW-1185">Reference proteome</keyword>